<dbReference type="PANTHER" id="PTHR24166:SF48">
    <property type="entry name" value="PROTEIN VAPYRIN"/>
    <property type="match status" value="1"/>
</dbReference>
<evidence type="ECO:0000256" key="3">
    <source>
        <dbReference type="PROSITE-ProRule" id="PRU00023"/>
    </source>
</evidence>
<dbReference type="Pfam" id="PF00023">
    <property type="entry name" value="Ank"/>
    <property type="match status" value="1"/>
</dbReference>
<evidence type="ECO:0000313" key="6">
    <source>
        <dbReference type="EMBL" id="KAK4667653.1"/>
    </source>
</evidence>
<evidence type="ECO:0000259" key="5">
    <source>
        <dbReference type="Pfam" id="PF14420"/>
    </source>
</evidence>
<feature type="compositionally biased region" description="Low complexity" evidence="4">
    <location>
        <begin position="116"/>
        <end position="131"/>
    </location>
</feature>
<feature type="compositionally biased region" description="Polar residues" evidence="4">
    <location>
        <begin position="138"/>
        <end position="148"/>
    </location>
</feature>
<keyword evidence="2 3" id="KW-0040">ANK repeat</keyword>
<feature type="repeat" description="ANK" evidence="3">
    <location>
        <begin position="409"/>
        <end position="441"/>
    </location>
</feature>
<feature type="repeat" description="ANK" evidence="3">
    <location>
        <begin position="442"/>
        <end position="468"/>
    </location>
</feature>
<evidence type="ECO:0000256" key="4">
    <source>
        <dbReference type="SAM" id="MobiDB-lite"/>
    </source>
</evidence>
<feature type="region of interest" description="Disordered" evidence="4">
    <location>
        <begin position="86"/>
        <end position="148"/>
    </location>
</feature>
<evidence type="ECO:0000256" key="1">
    <source>
        <dbReference type="ARBA" id="ARBA00022737"/>
    </source>
</evidence>
<feature type="repeat" description="ANK" evidence="3">
    <location>
        <begin position="509"/>
        <end position="541"/>
    </location>
</feature>
<name>A0ABR0HHU5_9PEZI</name>
<organism evidence="6 7">
    <name type="scientific">Podospora pseudopauciseta</name>
    <dbReference type="NCBI Taxonomy" id="2093780"/>
    <lineage>
        <taxon>Eukaryota</taxon>
        <taxon>Fungi</taxon>
        <taxon>Dikarya</taxon>
        <taxon>Ascomycota</taxon>
        <taxon>Pezizomycotina</taxon>
        <taxon>Sordariomycetes</taxon>
        <taxon>Sordariomycetidae</taxon>
        <taxon>Sordariales</taxon>
        <taxon>Podosporaceae</taxon>
        <taxon>Podospora</taxon>
    </lineage>
</organism>
<feature type="repeat" description="ANK" evidence="3">
    <location>
        <begin position="476"/>
        <end position="508"/>
    </location>
</feature>
<evidence type="ECO:0000256" key="2">
    <source>
        <dbReference type="ARBA" id="ARBA00023043"/>
    </source>
</evidence>
<reference evidence="6 7" key="1">
    <citation type="journal article" date="2023" name="bioRxiv">
        <title>High-quality genome assemblies of four members of thePodospora anserinaspecies complex.</title>
        <authorList>
            <person name="Ament-Velasquez S.L."/>
            <person name="Vogan A.A."/>
            <person name="Wallerman O."/>
            <person name="Hartmann F."/>
            <person name="Gautier V."/>
            <person name="Silar P."/>
            <person name="Giraud T."/>
            <person name="Johannesson H."/>
        </authorList>
    </citation>
    <scope>NUCLEOTIDE SEQUENCE [LARGE SCALE GENOMIC DNA]</scope>
    <source>
        <strain evidence="6 7">CBS 411.78</strain>
    </source>
</reference>
<dbReference type="InterPro" id="IPR036770">
    <property type="entry name" value="Ankyrin_rpt-contain_sf"/>
</dbReference>
<dbReference type="RefSeq" id="XP_062767619.1">
    <property type="nucleotide sequence ID" value="XM_062911544.1"/>
</dbReference>
<comment type="caution">
    <text evidence="6">The sequence shown here is derived from an EMBL/GenBank/DDBJ whole genome shotgun (WGS) entry which is preliminary data.</text>
</comment>
<dbReference type="InterPro" id="IPR025676">
    <property type="entry name" value="Clr5_dom"/>
</dbReference>
<dbReference type="EMBL" id="JAFFHB010000004">
    <property type="protein sequence ID" value="KAK4667653.1"/>
    <property type="molecule type" value="Genomic_DNA"/>
</dbReference>
<proteinExistence type="predicted"/>
<gene>
    <name evidence="6" type="ORF">QC763_310870</name>
</gene>
<evidence type="ECO:0000313" key="7">
    <source>
        <dbReference type="Proteomes" id="UP001326199"/>
    </source>
</evidence>
<protein>
    <recommendedName>
        <fullName evidence="5">Clr5 domain-containing protein</fullName>
    </recommendedName>
</protein>
<feature type="repeat" description="ANK" evidence="3">
    <location>
        <begin position="376"/>
        <end position="408"/>
    </location>
</feature>
<dbReference type="InterPro" id="IPR002110">
    <property type="entry name" value="Ankyrin_rpt"/>
</dbReference>
<dbReference type="SMART" id="SM00248">
    <property type="entry name" value="ANK"/>
    <property type="match status" value="9"/>
</dbReference>
<keyword evidence="7" id="KW-1185">Reference proteome</keyword>
<keyword evidence="1" id="KW-0677">Repeat</keyword>
<dbReference type="Pfam" id="PF14420">
    <property type="entry name" value="Clr5"/>
    <property type="match status" value="1"/>
</dbReference>
<feature type="repeat" description="ANK" evidence="3">
    <location>
        <begin position="313"/>
        <end position="341"/>
    </location>
</feature>
<dbReference type="SUPFAM" id="SSF48403">
    <property type="entry name" value="Ankyrin repeat"/>
    <property type="match status" value="1"/>
</dbReference>
<dbReference type="InterPro" id="IPR050889">
    <property type="entry name" value="Dendritic_Spine_Reg/Scaffold"/>
</dbReference>
<accession>A0ABR0HHU5</accession>
<dbReference type="PROSITE" id="PS50088">
    <property type="entry name" value="ANK_REPEAT"/>
    <property type="match status" value="7"/>
</dbReference>
<dbReference type="Gene3D" id="1.25.40.20">
    <property type="entry name" value="Ankyrin repeat-containing domain"/>
    <property type="match status" value="3"/>
</dbReference>
<dbReference type="PRINTS" id="PR01415">
    <property type="entry name" value="ANKYRIN"/>
</dbReference>
<feature type="domain" description="Clr5" evidence="5">
    <location>
        <begin position="36"/>
        <end position="86"/>
    </location>
</feature>
<sequence>MEADMLQINTMAKPCQKPRKLEKPGSRLPRACKVPDAEWTKFRRIIEDLYARTDLKTVMATMTSEHGFDVSKQQYKIQFAKWDFNKNRRRPGPQQGHMPPSLPSPSIACLPALREPSPSSQTSPPLNTPSLPLGPPEAQQSPSAPLQQKIPTATWAAPIGHVQPIQPLEASFQVNAPVLMRSKAPQNGTVTHSPVTKNDAITATNYELLSPWSFDQGVHDLELDATAFMSRNTGSSSATTPDYDPVHYPIRTGSLPTIMLMVDDNPQCVRAVTRSGKSCVYLAAEFGHLDILEFMIWFKVDLNLAIPRVRWYPIHIAAFKGHTEVVDLLLKRVAEPDACTVDGRTPLWLAAHQGHYEIVKLLLDAKTPIDIEAKCQDRRPLHQAAQNGHSQIVQALLERGAQLEPSGSKGFTPLCLASANGHQEVVRSLLGQGAKLDTKRDDGKTQLFIASDKGHLGVVKLLLQHGASPQTNCGPHGATSLHIASQRGHQEVVKILLEHGAGVDAKGSDDITPLMLASQNGHQGVVRLLLQHGASILAKRKSSEATSLHFASQNGHHEVFQLLQQSASSANESLVGLN</sequence>
<dbReference type="GeneID" id="87931887"/>
<dbReference type="Proteomes" id="UP001326199">
    <property type="component" value="Unassembled WGS sequence"/>
</dbReference>
<dbReference type="Pfam" id="PF12796">
    <property type="entry name" value="Ank_2"/>
    <property type="match status" value="3"/>
</dbReference>
<dbReference type="PANTHER" id="PTHR24166">
    <property type="entry name" value="ROLLING PEBBLES, ISOFORM B"/>
    <property type="match status" value="1"/>
</dbReference>
<dbReference type="PROSITE" id="PS50297">
    <property type="entry name" value="ANK_REP_REGION"/>
    <property type="match status" value="7"/>
</dbReference>
<feature type="repeat" description="ANK" evidence="3">
    <location>
        <begin position="342"/>
        <end position="374"/>
    </location>
</feature>